<dbReference type="Pfam" id="PF19952">
    <property type="entry name" value="DUF6414"/>
    <property type="match status" value="1"/>
</dbReference>
<proteinExistence type="predicted"/>
<dbReference type="EMBL" id="CP003050">
    <property type="protein sequence ID" value="AGB16641.1"/>
    <property type="molecule type" value="Genomic_DNA"/>
</dbReference>
<gene>
    <name evidence="1" type="ordered locus">Halru_2047</name>
</gene>
<protein>
    <submittedName>
        <fullName evidence="1">Uncharacterized protein</fullName>
    </submittedName>
</protein>
<dbReference type="KEGG" id="hru:Halru_2047"/>
<accession>L0IEI8</accession>
<dbReference type="HOGENOM" id="CLU_942010_0_0_2"/>
<evidence type="ECO:0000313" key="2">
    <source>
        <dbReference type="Proteomes" id="UP000010846"/>
    </source>
</evidence>
<dbReference type="AlphaFoldDB" id="L0IEI8"/>
<dbReference type="RefSeq" id="WP_015301255.1">
    <property type="nucleotide sequence ID" value="NC_019964.1"/>
</dbReference>
<reference evidence="1" key="1">
    <citation type="submission" date="2011-09" db="EMBL/GenBank/DDBJ databases">
        <title>Complete sequence of Halovivax ruber XH-70.</title>
        <authorList>
            <consortium name="US DOE Joint Genome Institute"/>
            <person name="Lucas S."/>
            <person name="Han J."/>
            <person name="Lapidus A."/>
            <person name="Cheng J.-F."/>
            <person name="Goodwin L."/>
            <person name="Pitluck S."/>
            <person name="Peters L."/>
            <person name="Mikhailova N."/>
            <person name="Davenport K."/>
            <person name="Detter J.C."/>
            <person name="Han C."/>
            <person name="Tapia R."/>
            <person name="Land M."/>
            <person name="Hauser L."/>
            <person name="Kyrpides N."/>
            <person name="Ivanova N."/>
            <person name="Pagani I."/>
            <person name="Sproer C."/>
            <person name="Anderson I."/>
            <person name="Woyke T."/>
        </authorList>
    </citation>
    <scope>NUCLEOTIDE SEQUENCE</scope>
    <source>
        <strain evidence="1">XH-70</strain>
    </source>
</reference>
<sequence>MSSEWHDPEPREFVYLDEESINGHLSSIGVGVATDAQRESESESERQGRLRSILPLFAGAVDAEVSQRELDSQNFQQQIKLTAPYRFDRLQKEFQSEGIEIKDPSDEGVSFGDVVKIEGEMEAMSLFRIELHDEAIASWGEAFSEAAETVENSPDVDDELIEELGLMGEKAKGNKATASMAKRLHSDRVPLRLDDDGQSYAVPLRRDSKRTPLAHAFSSPRPYTVFGRIEGRIGTNDSWVPGDMIRTLKALSEDAGTPFNEAIREIAAGRDIMMEDRHMGVEGPGKVVHPIAIWW</sequence>
<name>L0IEI8_HALRX</name>
<keyword evidence="2" id="KW-1185">Reference proteome</keyword>
<dbReference type="GeneID" id="14376555"/>
<dbReference type="eggNOG" id="arCOG07585">
    <property type="taxonomic scope" value="Archaea"/>
</dbReference>
<dbReference type="Proteomes" id="UP000010846">
    <property type="component" value="Chromosome"/>
</dbReference>
<evidence type="ECO:0000313" key="1">
    <source>
        <dbReference type="EMBL" id="AGB16641.1"/>
    </source>
</evidence>
<dbReference type="InterPro" id="IPR045633">
    <property type="entry name" value="DUF6414"/>
</dbReference>
<organism evidence="1 2">
    <name type="scientific">Halovivax ruber (strain DSM 18193 / JCM 13892 / XH-70)</name>
    <dbReference type="NCBI Taxonomy" id="797302"/>
    <lineage>
        <taxon>Archaea</taxon>
        <taxon>Methanobacteriati</taxon>
        <taxon>Methanobacteriota</taxon>
        <taxon>Stenosarchaea group</taxon>
        <taxon>Halobacteria</taxon>
        <taxon>Halobacteriales</taxon>
        <taxon>Natrialbaceae</taxon>
        <taxon>Halovivax</taxon>
    </lineage>
</organism>
<dbReference type="OrthoDB" id="350737at2157"/>